<proteinExistence type="predicted"/>
<sequence length="145" mass="16582">MHYSKSDDTGGESVLDEIDKTGTKAKNNSLANEFGEKEMSADEKEIADSAIEDNLSNEDKNNKNKTDLEAKQPEYYDENIQLLGPNHGEKMIGFVPNIFCIKKIRYWSRKWGSDGPRTLFHGRGFEARRAITLYIQWSSCSRTRL</sequence>
<feature type="compositionally biased region" description="Basic and acidic residues" evidence="1">
    <location>
        <begin position="34"/>
        <end position="47"/>
    </location>
</feature>
<organism evidence="2 3">
    <name type="scientific">Cotesia glomerata</name>
    <name type="common">Lepidopteran parasitic wasp</name>
    <name type="synonym">Apanteles glomeratus</name>
    <dbReference type="NCBI Taxonomy" id="32391"/>
    <lineage>
        <taxon>Eukaryota</taxon>
        <taxon>Metazoa</taxon>
        <taxon>Ecdysozoa</taxon>
        <taxon>Arthropoda</taxon>
        <taxon>Hexapoda</taxon>
        <taxon>Insecta</taxon>
        <taxon>Pterygota</taxon>
        <taxon>Neoptera</taxon>
        <taxon>Endopterygota</taxon>
        <taxon>Hymenoptera</taxon>
        <taxon>Apocrita</taxon>
        <taxon>Ichneumonoidea</taxon>
        <taxon>Braconidae</taxon>
        <taxon>Microgastrinae</taxon>
        <taxon>Cotesia</taxon>
    </lineage>
</organism>
<comment type="caution">
    <text evidence="2">The sequence shown here is derived from an EMBL/GenBank/DDBJ whole genome shotgun (WGS) entry which is preliminary data.</text>
</comment>
<name>A0AAV7IPE9_COTGL</name>
<accession>A0AAV7IPE9</accession>
<dbReference type="Proteomes" id="UP000826195">
    <property type="component" value="Unassembled WGS sequence"/>
</dbReference>
<dbReference type="AlphaFoldDB" id="A0AAV7IPE9"/>
<dbReference type="EMBL" id="JAHXZJ010000748">
    <property type="protein sequence ID" value="KAH0556682.1"/>
    <property type="molecule type" value="Genomic_DNA"/>
</dbReference>
<evidence type="ECO:0000256" key="1">
    <source>
        <dbReference type="SAM" id="MobiDB-lite"/>
    </source>
</evidence>
<gene>
    <name evidence="2" type="ORF">KQX54_001285</name>
</gene>
<reference evidence="2 3" key="1">
    <citation type="journal article" date="2021" name="J. Hered.">
        <title>A chromosome-level genome assembly of the parasitoid wasp, Cotesia glomerata (Hymenoptera: Braconidae).</title>
        <authorList>
            <person name="Pinto B.J."/>
            <person name="Weis J.J."/>
            <person name="Gamble T."/>
            <person name="Ode P.J."/>
            <person name="Paul R."/>
            <person name="Zaspel J.M."/>
        </authorList>
    </citation>
    <scope>NUCLEOTIDE SEQUENCE [LARGE SCALE GENOMIC DNA]</scope>
    <source>
        <strain evidence="2">CgM1</strain>
    </source>
</reference>
<evidence type="ECO:0000313" key="3">
    <source>
        <dbReference type="Proteomes" id="UP000826195"/>
    </source>
</evidence>
<protein>
    <submittedName>
        <fullName evidence="2">Uncharacterized protein</fullName>
    </submittedName>
</protein>
<keyword evidence="3" id="KW-1185">Reference proteome</keyword>
<feature type="compositionally biased region" description="Basic and acidic residues" evidence="1">
    <location>
        <begin position="57"/>
        <end position="72"/>
    </location>
</feature>
<evidence type="ECO:0000313" key="2">
    <source>
        <dbReference type="EMBL" id="KAH0556682.1"/>
    </source>
</evidence>
<feature type="region of interest" description="Disordered" evidence="1">
    <location>
        <begin position="1"/>
        <end position="72"/>
    </location>
</feature>